<dbReference type="CDD" id="cd06558">
    <property type="entry name" value="crotonase-like"/>
    <property type="match status" value="1"/>
</dbReference>
<dbReference type="NCBIfam" id="NF004127">
    <property type="entry name" value="PRK05617.1"/>
    <property type="match status" value="1"/>
</dbReference>
<evidence type="ECO:0000256" key="1">
    <source>
        <dbReference type="ARBA" id="ARBA00001709"/>
    </source>
</evidence>
<evidence type="ECO:0000313" key="5">
    <source>
        <dbReference type="EMBL" id="MDK2126776.1"/>
    </source>
</evidence>
<dbReference type="Pfam" id="PF16113">
    <property type="entry name" value="ECH_2"/>
    <property type="match status" value="1"/>
</dbReference>
<dbReference type="PANTHER" id="PTHR43176:SF3">
    <property type="entry name" value="3-HYDROXYISOBUTYRYL-COA HYDROLASE, MITOCHONDRIAL"/>
    <property type="match status" value="1"/>
</dbReference>
<proteinExistence type="predicted"/>
<evidence type="ECO:0000313" key="6">
    <source>
        <dbReference type="Proteomes" id="UP001172778"/>
    </source>
</evidence>
<comment type="caution">
    <text evidence="5">The sequence shown here is derived from an EMBL/GenBank/DDBJ whole genome shotgun (WGS) entry which is preliminary data.</text>
</comment>
<protein>
    <recommendedName>
        <fullName evidence="2">3-hydroxyisobutyryl-CoA hydrolase</fullName>
        <ecNumber evidence="2">3.1.2.4</ecNumber>
    </recommendedName>
</protein>
<gene>
    <name evidence="5" type="ORF">PZA18_22270</name>
</gene>
<dbReference type="GO" id="GO:0016787">
    <property type="term" value="F:hydrolase activity"/>
    <property type="evidence" value="ECO:0007669"/>
    <property type="project" value="UniProtKB-KW"/>
</dbReference>
<name>A0ABT7E384_9NEIS</name>
<feature type="domain" description="Enoyl-CoA hydratase/isomerase" evidence="4">
    <location>
        <begin position="24"/>
        <end position="364"/>
    </location>
</feature>
<dbReference type="InterPro" id="IPR045004">
    <property type="entry name" value="ECH_dom"/>
</dbReference>
<accession>A0ABT7E384</accession>
<sequence length="367" mass="39784">MEKSVSEAGMTIKIERLSGAAGDIGWITLDAEKSLNALTLEMIRSLSRTLTAWQADPTLRCVVMNGAGEKAFCAGGDVVALYHAMVDKDPGAIGLGDAFFEEEYALDVMIHTYPKPILCWGHGIVMGGGLGLMAGASHRVVTEKSRIAMPEITIGLYPDVGGSWFLSRMLGRVGLYLGLTGASLNGADALFLGLADFALPAVQKSDLRQALSALNWSNEDARNHAILSGYLRKSSAGFAQTLASSPVREHFDLIQALTDADSVEEVVAKITAYTGDDAWVSTGAQKLKIGSPSSAAIIFEIHKRVKHLSLKEVFAFELNLSRQFLRHPDFREGVRALLIDKDNSPKWNPALISDVNKQWTDSFFELI</sequence>
<dbReference type="InterPro" id="IPR029045">
    <property type="entry name" value="ClpP/crotonase-like_dom_sf"/>
</dbReference>
<dbReference type="Gene3D" id="3.90.226.10">
    <property type="entry name" value="2-enoyl-CoA Hydratase, Chain A, domain 1"/>
    <property type="match status" value="1"/>
</dbReference>
<keyword evidence="6" id="KW-1185">Reference proteome</keyword>
<dbReference type="EMBL" id="JARRAF010000051">
    <property type="protein sequence ID" value="MDK2126776.1"/>
    <property type="molecule type" value="Genomic_DNA"/>
</dbReference>
<evidence type="ECO:0000256" key="3">
    <source>
        <dbReference type="ARBA" id="ARBA00022801"/>
    </source>
</evidence>
<dbReference type="PANTHER" id="PTHR43176">
    <property type="entry name" value="3-HYDROXYISOBUTYRYL-COA HYDROLASE-RELATED"/>
    <property type="match status" value="1"/>
</dbReference>
<dbReference type="EC" id="3.1.2.4" evidence="2"/>
<dbReference type="Proteomes" id="UP001172778">
    <property type="component" value="Unassembled WGS sequence"/>
</dbReference>
<evidence type="ECO:0000259" key="4">
    <source>
        <dbReference type="Pfam" id="PF16113"/>
    </source>
</evidence>
<evidence type="ECO:0000256" key="2">
    <source>
        <dbReference type="ARBA" id="ARBA00011915"/>
    </source>
</evidence>
<organism evidence="5 6">
    <name type="scientific">Parachitinimonas caeni</name>
    <dbReference type="NCBI Taxonomy" id="3031301"/>
    <lineage>
        <taxon>Bacteria</taxon>
        <taxon>Pseudomonadati</taxon>
        <taxon>Pseudomonadota</taxon>
        <taxon>Betaproteobacteria</taxon>
        <taxon>Neisseriales</taxon>
        <taxon>Chitinibacteraceae</taxon>
        <taxon>Parachitinimonas</taxon>
    </lineage>
</organism>
<reference evidence="5" key="1">
    <citation type="submission" date="2023-03" db="EMBL/GenBank/DDBJ databases">
        <title>Chitinimonas shenzhenensis gen. nov., sp. nov., a novel member of family Burkholderiaceae isolated from activated sludge collected in Shen Zhen, China.</title>
        <authorList>
            <person name="Wang X."/>
        </authorList>
    </citation>
    <scope>NUCLEOTIDE SEQUENCE</scope>
    <source>
        <strain evidence="5">DQS-5</strain>
    </source>
</reference>
<comment type="catalytic activity">
    <reaction evidence="1">
        <text>3-hydroxy-2-methylpropanoyl-CoA + H2O = 3-hydroxy-2-methylpropanoate + CoA + H(+)</text>
        <dbReference type="Rhea" id="RHEA:20888"/>
        <dbReference type="ChEBI" id="CHEBI:11805"/>
        <dbReference type="ChEBI" id="CHEBI:15377"/>
        <dbReference type="ChEBI" id="CHEBI:15378"/>
        <dbReference type="ChEBI" id="CHEBI:57287"/>
        <dbReference type="ChEBI" id="CHEBI:57340"/>
        <dbReference type="EC" id="3.1.2.4"/>
    </reaction>
</comment>
<dbReference type="InterPro" id="IPR032259">
    <property type="entry name" value="HIBYL-CoA-H"/>
</dbReference>
<dbReference type="SUPFAM" id="SSF52096">
    <property type="entry name" value="ClpP/crotonase"/>
    <property type="match status" value="1"/>
</dbReference>
<keyword evidence="3 5" id="KW-0378">Hydrolase</keyword>
<dbReference type="RefSeq" id="WP_284103098.1">
    <property type="nucleotide sequence ID" value="NZ_JARRAF010000051.1"/>
</dbReference>